<reference evidence="1" key="1">
    <citation type="submission" date="2014-12" db="EMBL/GenBank/DDBJ databases">
        <title>Insight into the proteome of Arion vulgaris.</title>
        <authorList>
            <person name="Aradska J."/>
            <person name="Bulat T."/>
            <person name="Smidak R."/>
            <person name="Sarate P."/>
            <person name="Gangsoo J."/>
            <person name="Sialana F."/>
            <person name="Bilban M."/>
            <person name="Lubec G."/>
        </authorList>
    </citation>
    <scope>NUCLEOTIDE SEQUENCE</scope>
    <source>
        <tissue evidence="1">Skin</tissue>
    </source>
</reference>
<accession>A0A0B7A8A4</accession>
<evidence type="ECO:0000313" key="1">
    <source>
        <dbReference type="EMBL" id="CEK76236.1"/>
    </source>
</evidence>
<dbReference type="AlphaFoldDB" id="A0A0B7A8A4"/>
<dbReference type="EMBL" id="HACG01029371">
    <property type="protein sequence ID" value="CEK76236.1"/>
    <property type="molecule type" value="Transcribed_RNA"/>
</dbReference>
<organism evidence="1">
    <name type="scientific">Arion vulgaris</name>
    <dbReference type="NCBI Taxonomy" id="1028688"/>
    <lineage>
        <taxon>Eukaryota</taxon>
        <taxon>Metazoa</taxon>
        <taxon>Spiralia</taxon>
        <taxon>Lophotrochozoa</taxon>
        <taxon>Mollusca</taxon>
        <taxon>Gastropoda</taxon>
        <taxon>Heterobranchia</taxon>
        <taxon>Euthyneura</taxon>
        <taxon>Panpulmonata</taxon>
        <taxon>Eupulmonata</taxon>
        <taxon>Stylommatophora</taxon>
        <taxon>Helicina</taxon>
        <taxon>Arionoidea</taxon>
        <taxon>Arionidae</taxon>
        <taxon>Arion</taxon>
    </lineage>
</organism>
<feature type="non-terminal residue" evidence="1">
    <location>
        <position position="1"/>
    </location>
</feature>
<gene>
    <name evidence="1" type="primary">ORF99100</name>
</gene>
<proteinExistence type="predicted"/>
<sequence>EIGAPMVAHRRAMMMVLPINHKIRNINKKRKKYENHRKKPETVLVQLNDC</sequence>
<protein>
    <submittedName>
        <fullName evidence="1">Uncharacterized protein</fullName>
    </submittedName>
</protein>
<name>A0A0B7A8A4_9EUPU</name>